<dbReference type="SUPFAM" id="SSF52540">
    <property type="entry name" value="P-loop containing nucleoside triphosphate hydrolases"/>
    <property type="match status" value="1"/>
</dbReference>
<dbReference type="GO" id="GO:0007131">
    <property type="term" value="P:reciprocal meiotic recombination"/>
    <property type="evidence" value="ECO:0007669"/>
    <property type="project" value="TreeGrafter"/>
</dbReference>
<name>A0A139IVZ8_9PEZI</name>
<proteinExistence type="predicted"/>
<dbReference type="InterPro" id="IPR027417">
    <property type="entry name" value="P-loop_NTPase"/>
</dbReference>
<dbReference type="Gene3D" id="3.40.50.300">
    <property type="entry name" value="P-loop containing nucleotide triphosphate hydrolases"/>
    <property type="match status" value="1"/>
</dbReference>
<gene>
    <name evidence="4" type="ORF">AC579_3521</name>
</gene>
<evidence type="ECO:0000256" key="2">
    <source>
        <dbReference type="ARBA" id="ARBA00023242"/>
    </source>
</evidence>
<evidence type="ECO:0000313" key="4">
    <source>
        <dbReference type="EMBL" id="KXT18893.1"/>
    </source>
</evidence>
<feature type="region of interest" description="Disordered" evidence="3">
    <location>
        <begin position="116"/>
        <end position="136"/>
    </location>
</feature>
<evidence type="ECO:0000313" key="5">
    <source>
        <dbReference type="Proteomes" id="UP000073492"/>
    </source>
</evidence>
<dbReference type="GO" id="GO:0008094">
    <property type="term" value="F:ATP-dependent activity, acting on DNA"/>
    <property type="evidence" value="ECO:0007669"/>
    <property type="project" value="TreeGrafter"/>
</dbReference>
<dbReference type="AlphaFoldDB" id="A0A139IVZ8"/>
<dbReference type="GO" id="GO:0042148">
    <property type="term" value="P:DNA strand invasion"/>
    <property type="evidence" value="ECO:0007669"/>
    <property type="project" value="TreeGrafter"/>
</dbReference>
<dbReference type="EMBL" id="LFZO01000002">
    <property type="protein sequence ID" value="KXT18893.1"/>
    <property type="molecule type" value="Genomic_DNA"/>
</dbReference>
<evidence type="ECO:0008006" key="6">
    <source>
        <dbReference type="Google" id="ProtNLM"/>
    </source>
</evidence>
<evidence type="ECO:0000256" key="3">
    <source>
        <dbReference type="SAM" id="MobiDB-lite"/>
    </source>
</evidence>
<dbReference type="GO" id="GO:0000723">
    <property type="term" value="P:telomere maintenance"/>
    <property type="evidence" value="ECO:0007669"/>
    <property type="project" value="TreeGrafter"/>
</dbReference>
<evidence type="ECO:0000256" key="1">
    <source>
        <dbReference type="ARBA" id="ARBA00004123"/>
    </source>
</evidence>
<dbReference type="Proteomes" id="UP000073492">
    <property type="component" value="Unassembled WGS sequence"/>
</dbReference>
<keyword evidence="5" id="KW-1185">Reference proteome</keyword>
<accession>A0A139IVZ8</accession>
<dbReference type="OrthoDB" id="336321at2759"/>
<feature type="region of interest" description="Disordered" evidence="3">
    <location>
        <begin position="247"/>
        <end position="268"/>
    </location>
</feature>
<protein>
    <recommendedName>
        <fullName evidence="6">DNA recombination and repair protein Rad51-like C-terminal domain-containing protein</fullName>
    </recommendedName>
</protein>
<dbReference type="GO" id="GO:0000400">
    <property type="term" value="F:four-way junction DNA binding"/>
    <property type="evidence" value="ECO:0007669"/>
    <property type="project" value="TreeGrafter"/>
</dbReference>
<reference evidence="4 5" key="1">
    <citation type="submission" date="2015-07" db="EMBL/GenBank/DDBJ databases">
        <title>Comparative genomics of the Sigatoka disease complex on banana suggests a link between parallel evolutionary changes in Pseudocercospora fijiensis and Pseudocercospora eumusae and increased virulence on the banana host.</title>
        <authorList>
            <person name="Chang T.-C."/>
            <person name="Salvucci A."/>
            <person name="Crous P.W."/>
            <person name="Stergiopoulos I."/>
        </authorList>
    </citation>
    <scope>NUCLEOTIDE SEQUENCE [LARGE SCALE GENOMIC DNA]</scope>
    <source>
        <strain evidence="4 5">CBS 116634</strain>
    </source>
</reference>
<dbReference type="PANTHER" id="PTHR46457:SF1">
    <property type="entry name" value="DNA REPAIR PROTEIN RAD51 HOMOLOG 4"/>
    <property type="match status" value="1"/>
</dbReference>
<dbReference type="GO" id="GO:0003697">
    <property type="term" value="F:single-stranded DNA binding"/>
    <property type="evidence" value="ECO:0007669"/>
    <property type="project" value="TreeGrafter"/>
</dbReference>
<keyword evidence="2" id="KW-0539">Nucleus</keyword>
<dbReference type="PANTHER" id="PTHR46457">
    <property type="entry name" value="DNA REPAIR PROTEIN RAD51 HOMOLOG 4"/>
    <property type="match status" value="1"/>
</dbReference>
<comment type="subcellular location">
    <subcellularLocation>
        <location evidence="1">Nucleus</location>
    </subcellularLocation>
</comment>
<organism evidence="4 5">
    <name type="scientific">Pseudocercospora musae</name>
    <dbReference type="NCBI Taxonomy" id="113226"/>
    <lineage>
        <taxon>Eukaryota</taxon>
        <taxon>Fungi</taxon>
        <taxon>Dikarya</taxon>
        <taxon>Ascomycota</taxon>
        <taxon>Pezizomycotina</taxon>
        <taxon>Dothideomycetes</taxon>
        <taxon>Dothideomycetidae</taxon>
        <taxon>Mycosphaerellales</taxon>
        <taxon>Mycosphaerellaceae</taxon>
        <taxon>Pseudocercospora</taxon>
    </lineage>
</organism>
<dbReference type="GO" id="GO:0005657">
    <property type="term" value="C:replication fork"/>
    <property type="evidence" value="ECO:0007669"/>
    <property type="project" value="TreeGrafter"/>
</dbReference>
<dbReference type="GO" id="GO:0000724">
    <property type="term" value="P:double-strand break repair via homologous recombination"/>
    <property type="evidence" value="ECO:0007669"/>
    <property type="project" value="TreeGrafter"/>
</dbReference>
<sequence length="414" mass="46145">MPHLWSDTSRISDATVFKIKIRLRLQEWKFEAASARTAKQLPASATRNIEHKNARIAHSPLQKKCRDEVATLTGVLVEERQGHLRTTFREHNEITDLRAMATSAEPVLASSLYDLEDPAQKVPQEREGTKRQPRLKTSSKAIDKALNGGFDFGVVHCITGEDREDGQDLIRNLLAPHLLASEEATATVVDCTLAFDVRKLHKIIQTSLPLPEHALQTLGRLKIMKIFDYTGLTEAIAEVREHLEHKPAPRATISDSEDEEDLGAGEAKSVAVPSRELLIVTNLTHILAPMIRTSYVQGQAALTSLMRLFGHLAKTQDVCVMVFGDAHAKKVAEAETLSMFQSCLMRSGLGDGIGHLVDTHFYLHKLPRKKPEISGKEAPPKTHVLEMVQDRYGDRFGQWAAFEFDADGRMKDIS</sequence>
<comment type="caution">
    <text evidence="4">The sequence shown here is derived from an EMBL/GenBank/DDBJ whole genome shotgun (WGS) entry which is preliminary data.</text>
</comment>
<dbReference type="GO" id="GO:0005815">
    <property type="term" value="C:microtubule organizing center"/>
    <property type="evidence" value="ECO:0007669"/>
    <property type="project" value="TreeGrafter"/>
</dbReference>
<dbReference type="InterPro" id="IPR051988">
    <property type="entry name" value="HRR_RAD51_Paralog"/>
</dbReference>
<dbReference type="GO" id="GO:0033063">
    <property type="term" value="C:Rad51B-Rad51C-Rad51D-XRCC2 complex"/>
    <property type="evidence" value="ECO:0007669"/>
    <property type="project" value="TreeGrafter"/>
</dbReference>